<keyword evidence="3" id="KW-1185">Reference proteome</keyword>
<evidence type="ECO:0000313" key="3">
    <source>
        <dbReference type="Proteomes" id="UP000789405"/>
    </source>
</evidence>
<feature type="compositionally biased region" description="Basic residues" evidence="1">
    <location>
        <begin position="140"/>
        <end position="151"/>
    </location>
</feature>
<evidence type="ECO:0000256" key="1">
    <source>
        <dbReference type="SAM" id="MobiDB-lite"/>
    </source>
</evidence>
<evidence type="ECO:0000313" key="2">
    <source>
        <dbReference type="EMBL" id="CAG8629866.1"/>
    </source>
</evidence>
<dbReference type="Proteomes" id="UP000789405">
    <property type="component" value="Unassembled WGS sequence"/>
</dbReference>
<organism evidence="2 3">
    <name type="scientific">Dentiscutata erythropus</name>
    <dbReference type="NCBI Taxonomy" id="1348616"/>
    <lineage>
        <taxon>Eukaryota</taxon>
        <taxon>Fungi</taxon>
        <taxon>Fungi incertae sedis</taxon>
        <taxon>Mucoromycota</taxon>
        <taxon>Glomeromycotina</taxon>
        <taxon>Glomeromycetes</taxon>
        <taxon>Diversisporales</taxon>
        <taxon>Gigasporaceae</taxon>
        <taxon>Dentiscutata</taxon>
    </lineage>
</organism>
<feature type="region of interest" description="Disordered" evidence="1">
    <location>
        <begin position="69"/>
        <end position="98"/>
    </location>
</feature>
<feature type="region of interest" description="Disordered" evidence="1">
    <location>
        <begin position="140"/>
        <end position="173"/>
    </location>
</feature>
<protein>
    <submittedName>
        <fullName evidence="2">6016_t:CDS:1</fullName>
    </submittedName>
</protein>
<gene>
    <name evidence="2" type="ORF">DERYTH_LOCUS9090</name>
</gene>
<reference evidence="2" key="1">
    <citation type="submission" date="2021-06" db="EMBL/GenBank/DDBJ databases">
        <authorList>
            <person name="Kallberg Y."/>
            <person name="Tangrot J."/>
            <person name="Rosling A."/>
        </authorList>
    </citation>
    <scope>NUCLEOTIDE SEQUENCE</scope>
    <source>
        <strain evidence="2">MA453B</strain>
    </source>
</reference>
<proteinExistence type="predicted"/>
<sequence>MTNNNDGTPNINVDPQIKAYIDEACQKTITVLVDKVKEMINQQVQNQQQWNEQLEQANWTGTERQFNNNQHTEEDLTSPATVNSTDTRETTHQDNYPPTPALNELIENMMPLETTTQTKNKCMNRDNLEQIDRPLVIKNKKQKQRGMRARRFVSTGTEDTAMTKGSVVSNTSS</sequence>
<comment type="caution">
    <text evidence="2">The sequence shown here is derived from an EMBL/GenBank/DDBJ whole genome shotgun (WGS) entry which is preliminary data.</text>
</comment>
<dbReference type="EMBL" id="CAJVPY010004859">
    <property type="protein sequence ID" value="CAG8629866.1"/>
    <property type="molecule type" value="Genomic_DNA"/>
</dbReference>
<dbReference type="AlphaFoldDB" id="A0A9N9DC79"/>
<accession>A0A9N9DC79</accession>
<name>A0A9N9DC79_9GLOM</name>